<accession>A0A917IA55</accession>
<comment type="caution">
    <text evidence="2">The sequence shown here is derived from an EMBL/GenBank/DDBJ whole genome shotgun (WGS) entry which is preliminary data.</text>
</comment>
<protein>
    <submittedName>
        <fullName evidence="2">Uncharacterized protein</fullName>
    </submittedName>
</protein>
<name>A0A917IA55_9HYPH</name>
<reference evidence="2" key="2">
    <citation type="submission" date="2020-09" db="EMBL/GenBank/DDBJ databases">
        <authorList>
            <person name="Sun Q."/>
            <person name="Zhou Y."/>
        </authorList>
    </citation>
    <scope>NUCLEOTIDE SEQUENCE</scope>
    <source>
        <strain evidence="2">CGMCC 1.12214</strain>
    </source>
</reference>
<dbReference type="Proteomes" id="UP000603912">
    <property type="component" value="Unassembled WGS sequence"/>
</dbReference>
<dbReference type="EMBL" id="BMES01000002">
    <property type="protein sequence ID" value="GGH24749.1"/>
    <property type="molecule type" value="Genomic_DNA"/>
</dbReference>
<reference evidence="2" key="1">
    <citation type="journal article" date="2014" name="Int. J. Syst. Evol. Microbiol.">
        <title>Complete genome sequence of Corynebacterium casei LMG S-19264T (=DSM 44701T), isolated from a smear-ripened cheese.</title>
        <authorList>
            <consortium name="US DOE Joint Genome Institute (JGI-PGF)"/>
            <person name="Walter F."/>
            <person name="Albersmeier A."/>
            <person name="Kalinowski J."/>
            <person name="Ruckert C."/>
        </authorList>
    </citation>
    <scope>NUCLEOTIDE SEQUENCE</scope>
    <source>
        <strain evidence="2">CGMCC 1.12214</strain>
    </source>
</reference>
<dbReference type="AlphaFoldDB" id="A0A917IA55"/>
<keyword evidence="3" id="KW-1185">Reference proteome</keyword>
<proteinExistence type="predicted"/>
<evidence type="ECO:0000313" key="3">
    <source>
        <dbReference type="Proteomes" id="UP000603912"/>
    </source>
</evidence>
<evidence type="ECO:0000313" key="2">
    <source>
        <dbReference type="EMBL" id="GGH24749.1"/>
    </source>
</evidence>
<feature type="region of interest" description="Disordered" evidence="1">
    <location>
        <begin position="47"/>
        <end position="81"/>
    </location>
</feature>
<evidence type="ECO:0000256" key="1">
    <source>
        <dbReference type="SAM" id="MobiDB-lite"/>
    </source>
</evidence>
<sequence>MLARFLLTPAILAAMVVGAIQLLDAKTPKTAAPERKVASLDAIQSGGVAQSPVRSGPRDVLAQPSASRSPDQAAPATLSHPQVTATAIQTKAPAPATVSVVSVSLPDKTTPARKLGAVAGAAGCTGYKSYSAATQTYRSFDGAVKPCREVPARSVALN</sequence>
<dbReference type="RefSeq" id="WP_188518661.1">
    <property type="nucleotide sequence ID" value="NZ_BMES01000002.1"/>
</dbReference>
<organism evidence="2 3">
    <name type="scientific">Alsobacter metallidurans</name>
    <dbReference type="NCBI Taxonomy" id="340221"/>
    <lineage>
        <taxon>Bacteria</taxon>
        <taxon>Pseudomonadati</taxon>
        <taxon>Pseudomonadota</taxon>
        <taxon>Alphaproteobacteria</taxon>
        <taxon>Hyphomicrobiales</taxon>
        <taxon>Alsobacteraceae</taxon>
        <taxon>Alsobacter</taxon>
    </lineage>
</organism>
<gene>
    <name evidence="2" type="ORF">GCM10007036_31370</name>
</gene>